<dbReference type="InterPro" id="IPR005829">
    <property type="entry name" value="Sugar_transporter_CS"/>
</dbReference>
<dbReference type="eggNOG" id="KOG0254">
    <property type="taxonomic scope" value="Eukaryota"/>
</dbReference>
<keyword evidence="4 8" id="KW-0812">Transmembrane</keyword>
<sequence>MGLFGKTLMTTNSTFNVWLLLWSAGILSTSLGFDGSMMSSLNILPSYTDYFHLDTTTLALQSAASWAGSTVAGIFMGQVADFFGRKNGLLISALLTMIGAIIQACSQNIGMFVAARFIVGIGNGATYACGPTYLVEMFPLQWRGIGLAIFQDFFYIGGLISSGVTYGTAKMNSTWAWRLPSVLQIVFMIMGVIVLPFMPESPRWLLYKDRHEEAIESIAAVQGNGNRDDPIVLLTYQEIVETLKQEAEAHQKTNFQQLVKSKQSMRRLMLVLSVAIISMASGNNIVTFYLGKMLDNAGITNSTTQLEINIILNCWCLVVACCGTLLVDKVGRRPLAIWSSVAMTAFLFIMGGLTKLYGDSTNTSGIYGTVAMMFLFMGAYSFGWTPLSQLYPPEVLNYSVRSVGMGAYTFLANGIGLMVAMAFPYALDAIGWKTYMINGCWDVLQLVFVIIFWVETQGKTLEEIDEIFDERAATAGMVHIQDVIEGRDVDVAIKNAHAVSVSKVDEAGATAA</sequence>
<dbReference type="PANTHER" id="PTHR48022">
    <property type="entry name" value="PLASTIDIC GLUCOSE TRANSPORTER 4"/>
    <property type="match status" value="1"/>
</dbReference>
<evidence type="ECO:0000313" key="10">
    <source>
        <dbReference type="EMBL" id="EFX01519.1"/>
    </source>
</evidence>
<evidence type="ECO:0000256" key="8">
    <source>
        <dbReference type="SAM" id="Phobius"/>
    </source>
</evidence>
<feature type="transmembrane region" description="Helical" evidence="8">
    <location>
        <begin position="89"/>
        <end position="109"/>
    </location>
</feature>
<dbReference type="Proteomes" id="UP000007796">
    <property type="component" value="Unassembled WGS sequence"/>
</dbReference>
<dbReference type="EMBL" id="GL629794">
    <property type="protein sequence ID" value="EFX01519.1"/>
    <property type="molecule type" value="Genomic_DNA"/>
</dbReference>
<evidence type="ECO:0000256" key="4">
    <source>
        <dbReference type="ARBA" id="ARBA00022692"/>
    </source>
</evidence>
<dbReference type="InterPro" id="IPR003663">
    <property type="entry name" value="Sugar/inositol_transpt"/>
</dbReference>
<comment type="subcellular location">
    <subcellularLocation>
        <location evidence="1">Membrane</location>
        <topology evidence="1">Multi-pass membrane protein</topology>
    </subcellularLocation>
</comment>
<evidence type="ECO:0000256" key="5">
    <source>
        <dbReference type="ARBA" id="ARBA00022989"/>
    </source>
</evidence>
<dbReference type="Gene3D" id="1.20.1250.20">
    <property type="entry name" value="MFS general substrate transporter like domains"/>
    <property type="match status" value="1"/>
</dbReference>
<dbReference type="PROSITE" id="PS50850">
    <property type="entry name" value="MFS"/>
    <property type="match status" value="1"/>
</dbReference>
<feature type="transmembrane region" description="Helical" evidence="8">
    <location>
        <begin position="310"/>
        <end position="328"/>
    </location>
</feature>
<evidence type="ECO:0000313" key="11">
    <source>
        <dbReference type="Proteomes" id="UP000007796"/>
    </source>
</evidence>
<feature type="transmembrane region" description="Helical" evidence="8">
    <location>
        <begin position="405"/>
        <end position="423"/>
    </location>
</feature>
<dbReference type="RefSeq" id="XP_014171001.1">
    <property type="nucleotide sequence ID" value="XM_014315526.1"/>
</dbReference>
<keyword evidence="6 8" id="KW-0472">Membrane</keyword>
<accession>F0XMP2</accession>
<dbReference type="SUPFAM" id="SSF103473">
    <property type="entry name" value="MFS general substrate transporter"/>
    <property type="match status" value="1"/>
</dbReference>
<dbReference type="PROSITE" id="PS00217">
    <property type="entry name" value="SUGAR_TRANSPORT_2"/>
    <property type="match status" value="1"/>
</dbReference>
<feature type="domain" description="Major facilitator superfamily (MFS) profile" evidence="9">
    <location>
        <begin position="20"/>
        <end position="457"/>
    </location>
</feature>
<keyword evidence="3 7" id="KW-0813">Transport</keyword>
<feature type="transmembrane region" description="Helical" evidence="8">
    <location>
        <begin position="435"/>
        <end position="454"/>
    </location>
</feature>
<feature type="transmembrane region" description="Helical" evidence="8">
    <location>
        <begin position="147"/>
        <end position="169"/>
    </location>
</feature>
<proteinExistence type="inferred from homology"/>
<dbReference type="NCBIfam" id="TIGR00879">
    <property type="entry name" value="SP"/>
    <property type="match status" value="1"/>
</dbReference>
<dbReference type="InterPro" id="IPR036259">
    <property type="entry name" value="MFS_trans_sf"/>
</dbReference>
<gene>
    <name evidence="10" type="ORF">CMQ_6461</name>
</gene>
<evidence type="ECO:0000259" key="9">
    <source>
        <dbReference type="PROSITE" id="PS50850"/>
    </source>
</evidence>
<feature type="transmembrane region" description="Helical" evidence="8">
    <location>
        <begin position="56"/>
        <end position="77"/>
    </location>
</feature>
<dbReference type="PROSITE" id="PS00216">
    <property type="entry name" value="SUGAR_TRANSPORT_1"/>
    <property type="match status" value="1"/>
</dbReference>
<feature type="transmembrane region" description="Helical" evidence="8">
    <location>
        <begin position="175"/>
        <end position="198"/>
    </location>
</feature>
<evidence type="ECO:0000256" key="7">
    <source>
        <dbReference type="RuleBase" id="RU003346"/>
    </source>
</evidence>
<feature type="transmembrane region" description="Helical" evidence="8">
    <location>
        <begin position="115"/>
        <end position="135"/>
    </location>
</feature>
<evidence type="ECO:0000256" key="6">
    <source>
        <dbReference type="ARBA" id="ARBA00023136"/>
    </source>
</evidence>
<keyword evidence="5 8" id="KW-1133">Transmembrane helix</keyword>
<dbReference type="GeneID" id="25979897"/>
<dbReference type="InParanoid" id="F0XMP2"/>
<organism evidence="11">
    <name type="scientific">Grosmannia clavigera (strain kw1407 / UAMH 11150)</name>
    <name type="common">Blue stain fungus</name>
    <name type="synonym">Graphiocladiella clavigera</name>
    <dbReference type="NCBI Taxonomy" id="655863"/>
    <lineage>
        <taxon>Eukaryota</taxon>
        <taxon>Fungi</taxon>
        <taxon>Dikarya</taxon>
        <taxon>Ascomycota</taxon>
        <taxon>Pezizomycotina</taxon>
        <taxon>Sordariomycetes</taxon>
        <taxon>Sordariomycetidae</taxon>
        <taxon>Ophiostomatales</taxon>
        <taxon>Ophiostomataceae</taxon>
        <taxon>Leptographium</taxon>
    </lineage>
</organism>
<evidence type="ECO:0000256" key="2">
    <source>
        <dbReference type="ARBA" id="ARBA00010992"/>
    </source>
</evidence>
<evidence type="ECO:0000256" key="3">
    <source>
        <dbReference type="ARBA" id="ARBA00022448"/>
    </source>
</evidence>
<dbReference type="InterPro" id="IPR005828">
    <property type="entry name" value="MFS_sugar_transport-like"/>
</dbReference>
<keyword evidence="11" id="KW-1185">Reference proteome</keyword>
<feature type="transmembrane region" description="Helical" evidence="8">
    <location>
        <begin position="335"/>
        <end position="353"/>
    </location>
</feature>
<dbReference type="PANTHER" id="PTHR48022:SF31">
    <property type="entry name" value="HEXOSE TRANSPORTER"/>
    <property type="match status" value="1"/>
</dbReference>
<reference evidence="10 11" key="1">
    <citation type="journal article" date="2011" name="Proc. Natl. Acad. Sci. U.S.A.">
        <title>Genome and transcriptome analyses of the mountain pine beetle-fungal symbiont Grosmannia clavigera, a lodgepole pine pathogen.</title>
        <authorList>
            <person name="DiGuistini S."/>
            <person name="Wang Y."/>
            <person name="Liao N.Y."/>
            <person name="Taylor G."/>
            <person name="Tanguay P."/>
            <person name="Feau N."/>
            <person name="Henrissat B."/>
            <person name="Chan S.K."/>
            <person name="Hesse-Orce U."/>
            <person name="Alamouti S.M."/>
            <person name="Tsui C.K.M."/>
            <person name="Docking R.T."/>
            <person name="Levasseur A."/>
            <person name="Haridas S."/>
            <person name="Robertson G."/>
            <person name="Birol I."/>
            <person name="Holt R.A."/>
            <person name="Marra M.A."/>
            <person name="Hamelin R.C."/>
            <person name="Hirst M."/>
            <person name="Jones S.J.M."/>
            <person name="Bohlmann J."/>
            <person name="Breuil C."/>
        </authorList>
    </citation>
    <scope>NUCLEOTIDE SEQUENCE [LARGE SCALE GENOMIC DNA]</scope>
    <source>
        <strain evidence="11">kw1407 / UAMH 11150</strain>
    </source>
</reference>
<dbReference type="OrthoDB" id="4540492at2759"/>
<comment type="similarity">
    <text evidence="2 7">Belongs to the major facilitator superfamily. Sugar transporter (TC 2.A.1.1) family.</text>
</comment>
<evidence type="ECO:0000256" key="1">
    <source>
        <dbReference type="ARBA" id="ARBA00004141"/>
    </source>
</evidence>
<dbReference type="GO" id="GO:0016020">
    <property type="term" value="C:membrane"/>
    <property type="evidence" value="ECO:0007669"/>
    <property type="project" value="UniProtKB-SubCell"/>
</dbReference>
<dbReference type="PRINTS" id="PR00171">
    <property type="entry name" value="SUGRTRNSPORT"/>
</dbReference>
<dbReference type="FunFam" id="1.20.1250.20:FF:000134">
    <property type="entry name" value="MFS sugar transporter protein"/>
    <property type="match status" value="1"/>
</dbReference>
<protein>
    <submittedName>
        <fullName evidence="10">Hexose transporter</fullName>
    </submittedName>
</protein>
<dbReference type="Pfam" id="PF00083">
    <property type="entry name" value="Sugar_tr"/>
    <property type="match status" value="1"/>
</dbReference>
<dbReference type="InterPro" id="IPR050360">
    <property type="entry name" value="MFS_Sugar_Transporters"/>
</dbReference>
<feature type="transmembrane region" description="Helical" evidence="8">
    <location>
        <begin position="268"/>
        <end position="290"/>
    </location>
</feature>
<dbReference type="HOGENOM" id="CLU_001265_30_13_1"/>
<feature type="transmembrane region" description="Helical" evidence="8">
    <location>
        <begin position="365"/>
        <end position="384"/>
    </location>
</feature>
<dbReference type="AlphaFoldDB" id="F0XMP2"/>
<name>F0XMP2_GROCL</name>
<dbReference type="GO" id="GO:0005351">
    <property type="term" value="F:carbohydrate:proton symporter activity"/>
    <property type="evidence" value="ECO:0007669"/>
    <property type="project" value="TreeGrafter"/>
</dbReference>
<dbReference type="InterPro" id="IPR020846">
    <property type="entry name" value="MFS_dom"/>
</dbReference>